<evidence type="ECO:0000313" key="12">
    <source>
        <dbReference type="EMBL" id="EPX55798.1"/>
    </source>
</evidence>
<comment type="pathway">
    <text evidence="11">Cofactor biosynthesis; adenosylcobalamin biosynthesis.</text>
</comment>
<dbReference type="EMBL" id="ANAH02000069">
    <property type="protein sequence ID" value="EPX55798.1"/>
    <property type="molecule type" value="Genomic_DNA"/>
</dbReference>
<dbReference type="NCBIfam" id="NF006184">
    <property type="entry name" value="PRK08319.1"/>
    <property type="match status" value="1"/>
</dbReference>
<evidence type="ECO:0000256" key="6">
    <source>
        <dbReference type="ARBA" id="ARBA00022692"/>
    </source>
</evidence>
<dbReference type="PANTHER" id="PTHR43627:SF1">
    <property type="entry name" value="COBALT TRANSPORT PROTEIN CBIM"/>
    <property type="match status" value="1"/>
</dbReference>
<comment type="subunit">
    <text evidence="11">Forms an energy-coupling factor (ECF) transporter complex composed of an ATP-binding protein (A component, CbiO), a transmembrane protein (T component, CbiQ) and 2 possible substrate-capture proteins (S components, CbiM and CbiN) of unknown stoichimetry.</text>
</comment>
<keyword evidence="7 11" id="KW-1133">Transmembrane helix</keyword>
<feature type="transmembrane region" description="Helical" evidence="11">
    <location>
        <begin position="120"/>
        <end position="139"/>
    </location>
</feature>
<dbReference type="GO" id="GO:0009236">
    <property type="term" value="P:cobalamin biosynthetic process"/>
    <property type="evidence" value="ECO:0007669"/>
    <property type="project" value="UniProtKB-UniRule"/>
</dbReference>
<evidence type="ECO:0000256" key="9">
    <source>
        <dbReference type="ARBA" id="ARBA00023136"/>
    </source>
</evidence>
<feature type="transmembrane region" description="Helical" evidence="11">
    <location>
        <begin position="87"/>
        <end position="113"/>
    </location>
</feature>
<keyword evidence="2 11" id="KW-0171">Cobalt transport</keyword>
<evidence type="ECO:0000256" key="8">
    <source>
        <dbReference type="ARBA" id="ARBA00023065"/>
    </source>
</evidence>
<dbReference type="GO" id="GO:0015087">
    <property type="term" value="F:cobalt ion transmembrane transporter activity"/>
    <property type="evidence" value="ECO:0007669"/>
    <property type="project" value="UniProtKB-UniRule"/>
</dbReference>
<evidence type="ECO:0000256" key="10">
    <source>
        <dbReference type="ARBA" id="ARBA00023285"/>
    </source>
</evidence>
<keyword evidence="5 11" id="KW-0169">Cobalamin biosynthesis</keyword>
<comment type="function">
    <text evidence="11">Part of the energy-coupling factor (ECF) transporter complex CbiMNOQ involved in cobalt import.</text>
</comment>
<comment type="subcellular location">
    <subcellularLocation>
        <location evidence="1 11">Cell membrane</location>
        <topology evidence="1 11">Multi-pass membrane protein</topology>
    </subcellularLocation>
</comment>
<keyword evidence="10 11" id="KW-0170">Cobalt</keyword>
<organism evidence="12 13">
    <name type="scientific">Cystobacter fuscus (strain ATCC 25194 / DSM 2262 / NBRC 100088 / M29)</name>
    <dbReference type="NCBI Taxonomy" id="1242864"/>
    <lineage>
        <taxon>Bacteria</taxon>
        <taxon>Pseudomonadati</taxon>
        <taxon>Myxococcota</taxon>
        <taxon>Myxococcia</taxon>
        <taxon>Myxococcales</taxon>
        <taxon>Cystobacterineae</taxon>
        <taxon>Archangiaceae</taxon>
        <taxon>Cystobacter</taxon>
    </lineage>
</organism>
<dbReference type="Proteomes" id="UP000011682">
    <property type="component" value="Unassembled WGS sequence"/>
</dbReference>
<keyword evidence="3 11" id="KW-0813">Transport</keyword>
<keyword evidence="13" id="KW-1185">Reference proteome</keyword>
<evidence type="ECO:0000256" key="3">
    <source>
        <dbReference type="ARBA" id="ARBA00022448"/>
    </source>
</evidence>
<dbReference type="PANTHER" id="PTHR43627">
    <property type="match status" value="1"/>
</dbReference>
<keyword evidence="4 11" id="KW-1003">Cell membrane</keyword>
<evidence type="ECO:0000313" key="13">
    <source>
        <dbReference type="Proteomes" id="UP000011682"/>
    </source>
</evidence>
<feature type="transmembrane region" description="Helical" evidence="11">
    <location>
        <begin position="20"/>
        <end position="39"/>
    </location>
</feature>
<dbReference type="InterPro" id="IPR002751">
    <property type="entry name" value="CbiM/NikMN"/>
</dbReference>
<reference evidence="12" key="1">
    <citation type="submission" date="2013-05" db="EMBL/GenBank/DDBJ databases">
        <title>Genome assembly of Cystobacter fuscus DSM 2262.</title>
        <authorList>
            <person name="Sharma G."/>
            <person name="Khatri I."/>
            <person name="Kaur C."/>
            <person name="Mayilraj S."/>
            <person name="Subramanian S."/>
        </authorList>
    </citation>
    <scope>NUCLEOTIDE SEQUENCE [LARGE SCALE GENOMIC DNA]</scope>
    <source>
        <strain evidence="12">DSM 2262</strain>
    </source>
</reference>
<keyword evidence="9 11" id="KW-0472">Membrane</keyword>
<evidence type="ECO:0000256" key="5">
    <source>
        <dbReference type="ARBA" id="ARBA00022573"/>
    </source>
</evidence>
<dbReference type="InterPro" id="IPR018024">
    <property type="entry name" value="CbiM"/>
</dbReference>
<accession>S9QHA7</accession>
<dbReference type="HAMAP" id="MF_01462">
    <property type="entry name" value="CbiM"/>
    <property type="match status" value="1"/>
</dbReference>
<evidence type="ECO:0000256" key="4">
    <source>
        <dbReference type="ARBA" id="ARBA00022475"/>
    </source>
</evidence>
<keyword evidence="8 11" id="KW-0406">Ion transport</keyword>
<evidence type="ECO:0000256" key="7">
    <source>
        <dbReference type="ARBA" id="ARBA00022989"/>
    </source>
</evidence>
<dbReference type="AlphaFoldDB" id="S9QHA7"/>
<dbReference type="Pfam" id="PF01891">
    <property type="entry name" value="CbiM"/>
    <property type="match status" value="1"/>
</dbReference>
<sequence>MLLLLPHPAHAMHLAEGLLPFGWAAGWTLSVLPLLALGVTRLRQRMAQSPLYSPFVAMLAAAVFVVSCMPVPVPIIGTCSHPCGTGLAAVLIGPVMTVLVTFVALLLQALFLAHGGLSTLGADIWSMGVVGGFVGYAIFHGLRSLRASLGVAAFAAGMLSDWATYAMTSFELASALHGAQPLGTTLGTLLLSFLPTQLPLGILEGAFTAGAVVFISRRRPALLKFHALPAAPATP</sequence>
<proteinExistence type="inferred from homology"/>
<dbReference type="eggNOG" id="COG0310">
    <property type="taxonomic scope" value="Bacteria"/>
</dbReference>
<dbReference type="UniPathway" id="UPA00148"/>
<dbReference type="Gene3D" id="1.10.1760.20">
    <property type="match status" value="1"/>
</dbReference>
<keyword evidence="6 11" id="KW-0812">Transmembrane</keyword>
<evidence type="ECO:0000256" key="1">
    <source>
        <dbReference type="ARBA" id="ARBA00004651"/>
    </source>
</evidence>
<feature type="transmembrane region" description="Helical" evidence="11">
    <location>
        <begin position="198"/>
        <end position="216"/>
    </location>
</feature>
<feature type="transmembrane region" description="Helical" evidence="11">
    <location>
        <begin position="51"/>
        <end position="75"/>
    </location>
</feature>
<name>S9QHA7_CYSF2</name>
<gene>
    <name evidence="11" type="primary">cbiM</name>
    <name evidence="12" type="ORF">D187_008359</name>
</gene>
<evidence type="ECO:0000256" key="11">
    <source>
        <dbReference type="HAMAP-Rule" id="MF_01462"/>
    </source>
</evidence>
<protein>
    <recommendedName>
        <fullName evidence="11">Cobalt transport protein CbiM</fullName>
    </recommendedName>
    <alternativeName>
        <fullName evidence="11">Energy-coupling factor transporter probable substrate-capture protein CbiM</fullName>
        <shortName evidence="11">ECF transporter S component CbiM</shortName>
    </alternativeName>
</protein>
<comment type="similarity">
    <text evidence="11">Belongs to the CbiM family.</text>
</comment>
<comment type="caution">
    <text evidence="12">The sequence shown here is derived from an EMBL/GenBank/DDBJ whole genome shotgun (WGS) entry which is preliminary data.</text>
</comment>
<dbReference type="GO" id="GO:0043190">
    <property type="term" value="C:ATP-binding cassette (ABC) transporter complex"/>
    <property type="evidence" value="ECO:0007669"/>
    <property type="project" value="InterPro"/>
</dbReference>
<evidence type="ECO:0000256" key="2">
    <source>
        <dbReference type="ARBA" id="ARBA00022426"/>
    </source>
</evidence>